<dbReference type="Proteomes" id="UP000642125">
    <property type="component" value="Unassembled WGS sequence"/>
</dbReference>
<feature type="domain" description="VOC" evidence="1">
    <location>
        <begin position="23"/>
        <end position="148"/>
    </location>
</feature>
<keyword evidence="3" id="KW-1185">Reference proteome</keyword>
<dbReference type="InterPro" id="IPR004360">
    <property type="entry name" value="Glyas_Fos-R_dOase_dom"/>
</dbReference>
<dbReference type="RefSeq" id="WP_203668378.1">
    <property type="nucleotide sequence ID" value="NZ_BONO01000011.1"/>
</dbReference>
<evidence type="ECO:0000313" key="2">
    <source>
        <dbReference type="EMBL" id="GIG36351.1"/>
    </source>
</evidence>
<dbReference type="EMBL" id="BONO01000011">
    <property type="protein sequence ID" value="GIG36351.1"/>
    <property type="molecule type" value="Genomic_DNA"/>
</dbReference>
<evidence type="ECO:0000313" key="3">
    <source>
        <dbReference type="Proteomes" id="UP000642125"/>
    </source>
</evidence>
<accession>A0A919P970</accession>
<protein>
    <recommendedName>
        <fullName evidence="1">VOC domain-containing protein</fullName>
    </recommendedName>
</protein>
<dbReference type="AlphaFoldDB" id="A0A919P970"/>
<sequence length="153" mass="16248">MTDADRPAPADRPEAADAARPVRQLRLVVEAEDYDAALAFYRDVLGLEQLEAYEGGDGAHVAILDAGRATLELANPAQKRLIDDVEVGRPVARHVRVAFEVADAAATTERLVGSGGAELVAPPTETPWRSLNARLEGPAGLQLTVFQELGPAT</sequence>
<dbReference type="Pfam" id="PF00903">
    <property type="entry name" value="Glyoxalase"/>
    <property type="match status" value="1"/>
</dbReference>
<reference evidence="2" key="1">
    <citation type="submission" date="2021-01" db="EMBL/GenBank/DDBJ databases">
        <title>Whole genome shotgun sequence of Cellulomonas pakistanensis NBRC 110800.</title>
        <authorList>
            <person name="Komaki H."/>
            <person name="Tamura T."/>
        </authorList>
    </citation>
    <scope>NUCLEOTIDE SEQUENCE</scope>
    <source>
        <strain evidence="2">NBRC 110800</strain>
    </source>
</reference>
<evidence type="ECO:0000259" key="1">
    <source>
        <dbReference type="PROSITE" id="PS51819"/>
    </source>
</evidence>
<proteinExistence type="predicted"/>
<gene>
    <name evidence="2" type="ORF">Cpa01nite_17320</name>
</gene>
<name>A0A919P970_9CELL</name>
<dbReference type="SUPFAM" id="SSF54593">
    <property type="entry name" value="Glyoxalase/Bleomycin resistance protein/Dihydroxybiphenyl dioxygenase"/>
    <property type="match status" value="1"/>
</dbReference>
<comment type="caution">
    <text evidence="2">The sequence shown here is derived from an EMBL/GenBank/DDBJ whole genome shotgun (WGS) entry which is preliminary data.</text>
</comment>
<organism evidence="2 3">
    <name type="scientific">Cellulomonas pakistanensis</name>
    <dbReference type="NCBI Taxonomy" id="992287"/>
    <lineage>
        <taxon>Bacteria</taxon>
        <taxon>Bacillati</taxon>
        <taxon>Actinomycetota</taxon>
        <taxon>Actinomycetes</taxon>
        <taxon>Micrococcales</taxon>
        <taxon>Cellulomonadaceae</taxon>
        <taxon>Cellulomonas</taxon>
    </lineage>
</organism>
<dbReference type="Gene3D" id="3.10.180.10">
    <property type="entry name" value="2,3-Dihydroxybiphenyl 1,2-Dioxygenase, domain 1"/>
    <property type="match status" value="1"/>
</dbReference>
<dbReference type="PROSITE" id="PS51819">
    <property type="entry name" value="VOC"/>
    <property type="match status" value="1"/>
</dbReference>
<dbReference type="InterPro" id="IPR037523">
    <property type="entry name" value="VOC_core"/>
</dbReference>
<dbReference type="InterPro" id="IPR029068">
    <property type="entry name" value="Glyas_Bleomycin-R_OHBP_Dase"/>
</dbReference>